<gene>
    <name evidence="3" type="ORF">Microterr_19620</name>
</gene>
<organism evidence="3 4">
    <name type="scientific">Microbacterium terricola</name>
    <dbReference type="NCBI Taxonomy" id="344163"/>
    <lineage>
        <taxon>Bacteria</taxon>
        <taxon>Bacillati</taxon>
        <taxon>Actinomycetota</taxon>
        <taxon>Actinomycetes</taxon>
        <taxon>Micrococcales</taxon>
        <taxon>Microbacteriaceae</taxon>
        <taxon>Microbacterium</taxon>
    </lineage>
</organism>
<reference evidence="3 4" key="1">
    <citation type="submission" date="2022-12" db="EMBL/GenBank/DDBJ databases">
        <title>Microbacterium terricola strain KV-448 chromosome, complete genome.</title>
        <authorList>
            <person name="Oshima T."/>
            <person name="Moriya T."/>
            <person name="Bessho Y."/>
        </authorList>
    </citation>
    <scope>NUCLEOTIDE SEQUENCE [LARGE SCALE GENOMIC DNA]</scope>
    <source>
        <strain evidence="3 4">KV-448</strain>
    </source>
</reference>
<feature type="domain" description="SCP" evidence="2">
    <location>
        <begin position="62"/>
        <end position="184"/>
    </location>
</feature>
<evidence type="ECO:0000313" key="3">
    <source>
        <dbReference type="EMBL" id="BDV31302.1"/>
    </source>
</evidence>
<feature type="chain" id="PRO_5045081488" description="SCP domain-containing protein" evidence="1">
    <location>
        <begin position="32"/>
        <end position="185"/>
    </location>
</feature>
<dbReference type="SUPFAM" id="SSF55797">
    <property type="entry name" value="PR-1-like"/>
    <property type="match status" value="1"/>
</dbReference>
<keyword evidence="4" id="KW-1185">Reference proteome</keyword>
<protein>
    <recommendedName>
        <fullName evidence="2">SCP domain-containing protein</fullName>
    </recommendedName>
</protein>
<dbReference type="CDD" id="cd05379">
    <property type="entry name" value="CAP_bacterial"/>
    <property type="match status" value="1"/>
</dbReference>
<keyword evidence="1" id="KW-0732">Signal</keyword>
<sequence>MRLPTTPLRALSALALTVTLVAGSAATSAAAAPPVAPASSAASTPASGALTSQFAVSATSGTTPEQRVTAFINQKRAAAGLPKLKVTASLRSAAETWAKHLATNGIFKHSTSTWRMAKIGTATWRSSGENIAAGYPTASSVMRAWMNSSGHRANILGKSYRGVGVGYVHGGPYGHYWVVIFAVPK</sequence>
<dbReference type="InterPro" id="IPR035940">
    <property type="entry name" value="CAP_sf"/>
</dbReference>
<evidence type="ECO:0000259" key="2">
    <source>
        <dbReference type="SMART" id="SM00198"/>
    </source>
</evidence>
<dbReference type="InterPro" id="IPR014044">
    <property type="entry name" value="CAP_dom"/>
</dbReference>
<dbReference type="Proteomes" id="UP001317779">
    <property type="component" value="Chromosome"/>
</dbReference>
<dbReference type="RefSeq" id="WP_263798110.1">
    <property type="nucleotide sequence ID" value="NZ_AP027141.1"/>
</dbReference>
<dbReference type="Gene3D" id="3.40.33.10">
    <property type="entry name" value="CAP"/>
    <property type="match status" value="1"/>
</dbReference>
<name>A0ABM8E0I0_9MICO</name>
<feature type="signal peptide" evidence="1">
    <location>
        <begin position="1"/>
        <end position="31"/>
    </location>
</feature>
<dbReference type="SMART" id="SM00198">
    <property type="entry name" value="SCP"/>
    <property type="match status" value="1"/>
</dbReference>
<dbReference type="PANTHER" id="PTHR31157:SF1">
    <property type="entry name" value="SCP DOMAIN-CONTAINING PROTEIN"/>
    <property type="match status" value="1"/>
</dbReference>
<dbReference type="Pfam" id="PF00188">
    <property type="entry name" value="CAP"/>
    <property type="match status" value="1"/>
</dbReference>
<evidence type="ECO:0000313" key="4">
    <source>
        <dbReference type="Proteomes" id="UP001317779"/>
    </source>
</evidence>
<proteinExistence type="predicted"/>
<evidence type="ECO:0000256" key="1">
    <source>
        <dbReference type="SAM" id="SignalP"/>
    </source>
</evidence>
<dbReference type="EMBL" id="AP027141">
    <property type="protein sequence ID" value="BDV31302.1"/>
    <property type="molecule type" value="Genomic_DNA"/>
</dbReference>
<dbReference type="PANTHER" id="PTHR31157">
    <property type="entry name" value="SCP DOMAIN-CONTAINING PROTEIN"/>
    <property type="match status" value="1"/>
</dbReference>
<accession>A0ABM8E0I0</accession>